<dbReference type="Proteomes" id="UP000014400">
    <property type="component" value="Unassembled WGS sequence"/>
</dbReference>
<gene>
    <name evidence="2" type="ORF">HMPREF1476_00840</name>
</gene>
<evidence type="ECO:0008006" key="4">
    <source>
        <dbReference type="Google" id="ProtNLM"/>
    </source>
</evidence>
<dbReference type="EMBL" id="ATCF01000012">
    <property type="protein sequence ID" value="EPE00111.1"/>
    <property type="molecule type" value="Genomic_DNA"/>
</dbReference>
<dbReference type="RefSeq" id="WP_016474168.1">
    <property type="nucleotide sequence ID" value="NZ_KE150480.1"/>
</dbReference>
<accession>S3BL44</accession>
<name>S3BL44_9BURK</name>
<protein>
    <recommendedName>
        <fullName evidence="4">NTP pyrophosphohydrolase MazG putative catalytic core domain-containing protein</fullName>
    </recommendedName>
</protein>
<dbReference type="STRING" id="1203554.HMPREF1476_00840"/>
<feature type="region of interest" description="Disordered" evidence="1">
    <location>
        <begin position="1"/>
        <end position="22"/>
    </location>
</feature>
<sequence length="269" mass="30103">MSLPPHSAAQSSQSNPKLPPPAISAETAARLLAFRDARRWAPKHNPKDLAASIVIEAAELLEVFQWSGDDLECRDKHEQMEDELADVFAYALLLADRIGASPDQILLKKLEKLEKKYPAEVCRRDPLLETYETLKTAERTRREMLEDPQLQRVLGFLDFLHEHSVGAWTSASDGRVFFVAYDRAAVNFWQAVEDWTSHFPAKMLENALPENFAARPSAKDIAELSFAGAAALLKKIVREERIHDGAFLSAAESGVLKCVLERLQSLAEP</sequence>
<dbReference type="GO" id="GO:0009143">
    <property type="term" value="P:nucleoside triphosphate catabolic process"/>
    <property type="evidence" value="ECO:0007669"/>
    <property type="project" value="InterPro"/>
</dbReference>
<dbReference type="GO" id="GO:0047429">
    <property type="term" value="F:nucleoside triphosphate diphosphatase activity"/>
    <property type="evidence" value="ECO:0007669"/>
    <property type="project" value="InterPro"/>
</dbReference>
<dbReference type="PANTHER" id="PTHR46523">
    <property type="entry name" value="DCTP PYROPHOSPHATASE 1"/>
    <property type="match status" value="1"/>
</dbReference>
<dbReference type="InterPro" id="IPR045425">
    <property type="entry name" value="DUF6508"/>
</dbReference>
<dbReference type="eggNOG" id="COG1694">
    <property type="taxonomic scope" value="Bacteria"/>
</dbReference>
<dbReference type="PATRIC" id="fig|1203554.3.peg.849"/>
<dbReference type="SUPFAM" id="SSF101386">
    <property type="entry name" value="all-alpha NTP pyrophosphatases"/>
    <property type="match status" value="1"/>
</dbReference>
<dbReference type="InterPro" id="IPR052555">
    <property type="entry name" value="dCTP_Pyrophosphatase"/>
</dbReference>
<dbReference type="PANTHER" id="PTHR46523:SF1">
    <property type="entry name" value="DCTP PYROPHOSPHATASE 1"/>
    <property type="match status" value="1"/>
</dbReference>
<dbReference type="HOGENOM" id="CLU_1034158_0_0_4"/>
<evidence type="ECO:0000313" key="2">
    <source>
        <dbReference type="EMBL" id="EPE00111.1"/>
    </source>
</evidence>
<organism evidence="2 3">
    <name type="scientific">Sutterella wadsworthensis HGA0223</name>
    <dbReference type="NCBI Taxonomy" id="1203554"/>
    <lineage>
        <taxon>Bacteria</taxon>
        <taxon>Pseudomonadati</taxon>
        <taxon>Pseudomonadota</taxon>
        <taxon>Betaproteobacteria</taxon>
        <taxon>Burkholderiales</taxon>
        <taxon>Sutterellaceae</taxon>
        <taxon>Sutterella</taxon>
    </lineage>
</organism>
<dbReference type="Pfam" id="PF20118">
    <property type="entry name" value="DUF6508"/>
    <property type="match status" value="1"/>
</dbReference>
<evidence type="ECO:0000313" key="3">
    <source>
        <dbReference type="Proteomes" id="UP000014400"/>
    </source>
</evidence>
<dbReference type="Gene3D" id="1.10.287.1080">
    <property type="entry name" value="MazG-like"/>
    <property type="match status" value="1"/>
</dbReference>
<reference evidence="2 3" key="1">
    <citation type="submission" date="2013-04" db="EMBL/GenBank/DDBJ databases">
        <title>The Genome Sequence of Sutterella wadsworthensis HGA0223.</title>
        <authorList>
            <consortium name="The Broad Institute Genomics Platform"/>
            <person name="Earl A."/>
            <person name="Ward D."/>
            <person name="Feldgarden M."/>
            <person name="Gevers D."/>
            <person name="Schmidt T.M."/>
            <person name="Dover J."/>
            <person name="Dai D."/>
            <person name="Walker B."/>
            <person name="Young S."/>
            <person name="Zeng Q."/>
            <person name="Gargeya S."/>
            <person name="Fitzgerald M."/>
            <person name="Haas B."/>
            <person name="Abouelleil A."/>
            <person name="Allen A.W."/>
            <person name="Alvarado L."/>
            <person name="Arachchi H.M."/>
            <person name="Berlin A.M."/>
            <person name="Chapman S.B."/>
            <person name="Gainer-Dewar J."/>
            <person name="Goldberg J."/>
            <person name="Griggs A."/>
            <person name="Gujja S."/>
            <person name="Hansen M."/>
            <person name="Howarth C."/>
            <person name="Imamovic A."/>
            <person name="Ireland A."/>
            <person name="Larimer J."/>
            <person name="McCowan C."/>
            <person name="Murphy C."/>
            <person name="Pearson M."/>
            <person name="Poon T.W."/>
            <person name="Priest M."/>
            <person name="Roberts A."/>
            <person name="Saif S."/>
            <person name="Shea T."/>
            <person name="Sisk P."/>
            <person name="Sykes S."/>
            <person name="Wortman J."/>
            <person name="Nusbaum C."/>
            <person name="Birren B."/>
        </authorList>
    </citation>
    <scope>NUCLEOTIDE SEQUENCE [LARGE SCALE GENOMIC DNA]</scope>
    <source>
        <strain evidence="2 3">HGA0223</strain>
    </source>
</reference>
<dbReference type="Pfam" id="PF12643">
    <property type="entry name" value="MazG-like"/>
    <property type="match status" value="1"/>
</dbReference>
<dbReference type="InterPro" id="IPR025984">
    <property type="entry name" value="DCTPP"/>
</dbReference>
<dbReference type="CDD" id="cd11537">
    <property type="entry name" value="NTP-PPase_RS21-C6_like"/>
    <property type="match status" value="1"/>
</dbReference>
<keyword evidence="3" id="KW-1185">Reference proteome</keyword>
<proteinExistence type="predicted"/>
<comment type="caution">
    <text evidence="2">The sequence shown here is derived from an EMBL/GenBank/DDBJ whole genome shotgun (WGS) entry which is preliminary data.</text>
</comment>
<evidence type="ECO:0000256" key="1">
    <source>
        <dbReference type="SAM" id="MobiDB-lite"/>
    </source>
</evidence>
<dbReference type="AlphaFoldDB" id="S3BL44"/>